<dbReference type="STRING" id="1004156.AYP45_10775"/>
<sequence>MVWIVHAKYSKGNTGNENGIQTVSEHLILLPCQILSTGRKIVYRLLGYNDWLKDFFATWERIRIYLKTKHTRCGRRDSIFWFCNFL</sequence>
<dbReference type="Proteomes" id="UP000189681">
    <property type="component" value="Unassembled WGS sequence"/>
</dbReference>
<reference evidence="1 2" key="1">
    <citation type="journal article" date="2017" name="Water Res.">
        <title>Discovery and metagenomic analysis of an anammox bacterial enrichment related to Candidatus "Brocadia caroliniensis" in a full-scale glycerol-fed nitritation-denitritation separate centrate treatment process.</title>
        <authorList>
            <person name="Park H."/>
            <person name="Brotto A.C."/>
            <person name="van Loosdrecht M.C."/>
            <person name="Chandran K."/>
        </authorList>
    </citation>
    <scope>NUCLEOTIDE SEQUENCE [LARGE SCALE GENOMIC DNA]</scope>
    <source>
        <strain evidence="1">26THWARD</strain>
    </source>
</reference>
<gene>
    <name evidence="1" type="ORF">AYP45_10775</name>
</gene>
<organism evidence="1 2">
    <name type="scientific">Candidatus Brocadia carolinensis</name>
    <dbReference type="NCBI Taxonomy" id="1004156"/>
    <lineage>
        <taxon>Bacteria</taxon>
        <taxon>Pseudomonadati</taxon>
        <taxon>Planctomycetota</taxon>
        <taxon>Candidatus Brocadiia</taxon>
        <taxon>Candidatus Brocadiales</taxon>
        <taxon>Candidatus Brocadiaceae</taxon>
        <taxon>Candidatus Brocadia</taxon>
    </lineage>
</organism>
<dbReference type="EMBL" id="AYTS01000096">
    <property type="protein sequence ID" value="OOP56139.1"/>
    <property type="molecule type" value="Genomic_DNA"/>
</dbReference>
<evidence type="ECO:0000313" key="1">
    <source>
        <dbReference type="EMBL" id="OOP56139.1"/>
    </source>
</evidence>
<evidence type="ECO:0000313" key="2">
    <source>
        <dbReference type="Proteomes" id="UP000189681"/>
    </source>
</evidence>
<protein>
    <submittedName>
        <fullName evidence="1">Uncharacterized protein</fullName>
    </submittedName>
</protein>
<proteinExistence type="predicted"/>
<comment type="caution">
    <text evidence="1">The sequence shown here is derived from an EMBL/GenBank/DDBJ whole genome shotgun (WGS) entry which is preliminary data.</text>
</comment>
<name>A0A1V4ASM1_9BACT</name>
<dbReference type="AlphaFoldDB" id="A0A1V4ASM1"/>
<accession>A0A1V4ASM1</accession>